<comment type="caution">
    <text evidence="2">The sequence shown here is derived from an EMBL/GenBank/DDBJ whole genome shotgun (WGS) entry which is preliminary data.</text>
</comment>
<accession>S8A7W9</accession>
<proteinExistence type="predicted"/>
<reference evidence="2 3" key="1">
    <citation type="journal article" date="2013" name="PLoS Genet.">
        <title>Genomic mechanisms accounting for the adaptation to parasitism in nematode-trapping fungi.</title>
        <authorList>
            <person name="Meerupati T."/>
            <person name="Andersson K.M."/>
            <person name="Friman E."/>
            <person name="Kumar D."/>
            <person name="Tunlid A."/>
            <person name="Ahren D."/>
        </authorList>
    </citation>
    <scope>NUCLEOTIDE SEQUENCE [LARGE SCALE GENOMIC DNA]</scope>
    <source>
        <strain evidence="2 3">CBS 200.50</strain>
    </source>
</reference>
<dbReference type="InterPro" id="IPR052292">
    <property type="entry name" value="Glucose_repression_reg"/>
</dbReference>
<dbReference type="HOGENOM" id="CLU_785317_0_0_1"/>
<dbReference type="OrthoDB" id="5563539at2759"/>
<dbReference type="eggNOG" id="ENOG502QSII">
    <property type="taxonomic scope" value="Eukaryota"/>
</dbReference>
<sequence>MVKIYSPYSFRLPRFNEKPPFYIISEAQYASMLYYNIYKPPRTNAAPNFNHISTSHPKPISCNSGVMPTLFSLLTNLAYNLITYMTTYISTFLPETSFEATSQSFLTQYKTEITFAFPVNDLYIAVSGKPRLHHLEHIAKAEKENGLSAAVYKPTFVADTIDLPAKVVDDILLLAEPSQNVDYLSHDWKQEDIWASRKYKARKGDVFDNTARLENASWRAWMKVKQKLTTVFPEQLNWMKDHDSTWLYGPFLTMSEGRSYFTTPASNSAAPRNHFHHRNTKKSILKRRTTSEVLLQWPASGSNRSQQTAPSWDRTSEMTLSIKSDIQFSSSPKKHIRFNGIVDQYMALETEED</sequence>
<dbReference type="STRING" id="1284197.S8A7W9"/>
<dbReference type="GO" id="GO:0042149">
    <property type="term" value="P:cellular response to glucose starvation"/>
    <property type="evidence" value="ECO:0007669"/>
    <property type="project" value="TreeGrafter"/>
</dbReference>
<dbReference type="InterPro" id="IPR013860">
    <property type="entry name" value="AreA_GATA"/>
</dbReference>
<dbReference type="AlphaFoldDB" id="S8A7W9"/>
<dbReference type="PANTHER" id="PTHR28051">
    <property type="entry name" value="PROTEIN MTL1-RELATED"/>
    <property type="match status" value="1"/>
</dbReference>
<reference evidence="3" key="2">
    <citation type="submission" date="2013-04" db="EMBL/GenBank/DDBJ databases">
        <title>Genomic mechanisms accounting for the adaptation to parasitism in nematode-trapping fungi.</title>
        <authorList>
            <person name="Ahren D.G."/>
        </authorList>
    </citation>
    <scope>NUCLEOTIDE SEQUENCE [LARGE SCALE GENOMIC DNA]</scope>
    <source>
        <strain evidence="3">CBS 200.50</strain>
    </source>
</reference>
<dbReference type="GO" id="GO:0005773">
    <property type="term" value="C:vacuole"/>
    <property type="evidence" value="ECO:0007669"/>
    <property type="project" value="GOC"/>
</dbReference>
<dbReference type="PANTHER" id="PTHR28051:SF1">
    <property type="entry name" value="PROTEIN MTL1-RELATED"/>
    <property type="match status" value="1"/>
</dbReference>
<evidence type="ECO:0000313" key="2">
    <source>
        <dbReference type="EMBL" id="EPS37221.1"/>
    </source>
</evidence>
<gene>
    <name evidence="2" type="ORF">H072_9120</name>
</gene>
<evidence type="ECO:0000313" key="3">
    <source>
        <dbReference type="Proteomes" id="UP000015100"/>
    </source>
</evidence>
<organism evidence="2 3">
    <name type="scientific">Dactylellina haptotyla (strain CBS 200.50)</name>
    <name type="common">Nematode-trapping fungus</name>
    <name type="synonym">Monacrosporium haptotylum</name>
    <dbReference type="NCBI Taxonomy" id="1284197"/>
    <lineage>
        <taxon>Eukaryota</taxon>
        <taxon>Fungi</taxon>
        <taxon>Dikarya</taxon>
        <taxon>Ascomycota</taxon>
        <taxon>Pezizomycotina</taxon>
        <taxon>Orbiliomycetes</taxon>
        <taxon>Orbiliales</taxon>
        <taxon>Orbiliaceae</taxon>
        <taxon>Dactylellina</taxon>
    </lineage>
</organism>
<dbReference type="EMBL" id="AQGS01000691">
    <property type="protein sequence ID" value="EPS37221.1"/>
    <property type="molecule type" value="Genomic_DNA"/>
</dbReference>
<dbReference type="Proteomes" id="UP000015100">
    <property type="component" value="Unassembled WGS sequence"/>
</dbReference>
<keyword evidence="3" id="KW-1185">Reference proteome</keyword>
<feature type="domain" description="Nitrogen regulatory protein areA GATA-like" evidence="1">
    <location>
        <begin position="201"/>
        <end position="223"/>
    </location>
</feature>
<dbReference type="GO" id="GO:0007039">
    <property type="term" value="P:protein catabolic process in the vacuole"/>
    <property type="evidence" value="ECO:0007669"/>
    <property type="project" value="TreeGrafter"/>
</dbReference>
<protein>
    <recommendedName>
        <fullName evidence="1">Nitrogen regulatory protein areA GATA-like domain-containing protein</fullName>
    </recommendedName>
</protein>
<name>S8A7W9_DACHA</name>
<dbReference type="Pfam" id="PF08550">
    <property type="entry name" value="GATA_AreA"/>
    <property type="match status" value="1"/>
</dbReference>
<evidence type="ECO:0000259" key="1">
    <source>
        <dbReference type="Pfam" id="PF08550"/>
    </source>
</evidence>